<evidence type="ECO:0000256" key="3">
    <source>
        <dbReference type="ARBA" id="ARBA00022481"/>
    </source>
</evidence>
<dbReference type="Gene3D" id="3.30.700.10">
    <property type="entry name" value="Glycoprotein, Type 4 Pilin"/>
    <property type="match status" value="1"/>
</dbReference>
<evidence type="ECO:0000313" key="10">
    <source>
        <dbReference type="EMBL" id="CBE70079.1"/>
    </source>
</evidence>
<dbReference type="EMBL" id="FP565575">
    <property type="protein sequence ID" value="CBE70079.1"/>
    <property type="molecule type" value="Genomic_DNA"/>
</dbReference>
<dbReference type="InterPro" id="IPR045584">
    <property type="entry name" value="Pilin-like"/>
</dbReference>
<keyword evidence="5 8" id="KW-0812">Transmembrane</keyword>
<dbReference type="InterPro" id="IPR022346">
    <property type="entry name" value="T2SS_GspH"/>
</dbReference>
<evidence type="ECO:0000256" key="6">
    <source>
        <dbReference type="ARBA" id="ARBA00022989"/>
    </source>
</evidence>
<proteinExistence type="predicted"/>
<dbReference type="Proteomes" id="UP000006898">
    <property type="component" value="Chromosome"/>
</dbReference>
<dbReference type="Pfam" id="PF07963">
    <property type="entry name" value="N_methyl"/>
    <property type="match status" value="1"/>
</dbReference>
<dbReference type="STRING" id="671143.DAMO_3006"/>
<reference evidence="10 11" key="1">
    <citation type="journal article" date="2010" name="Nature">
        <title>Nitrite-driven anaerobic methane oxidation by oxygenic bacteria.</title>
        <authorList>
            <person name="Ettwig K.F."/>
            <person name="Butler M.K."/>
            <person name="Le Paslier D."/>
            <person name="Pelletier E."/>
            <person name="Mangenot S."/>
            <person name="Kuypers M.M.M."/>
            <person name="Schreiber F."/>
            <person name="Dutilh B.E."/>
            <person name="Zedelius J."/>
            <person name="de Beer D."/>
            <person name="Gloerich J."/>
            <person name="Wessels H.J.C.T."/>
            <person name="van Allen T."/>
            <person name="Luesken F."/>
            <person name="Wu M."/>
            <person name="van de Pas-Schoonen K.T."/>
            <person name="Op den Camp H.J.M."/>
            <person name="Janssen-Megens E.M."/>
            <person name="Francoijs K-J."/>
            <person name="Stunnenberg H."/>
            <person name="Weissenbach J."/>
            <person name="Jetten M.S.M."/>
            <person name="Strous M."/>
        </authorList>
    </citation>
    <scope>NUCLEOTIDE SEQUENCE [LARGE SCALE GENOMIC DNA]</scope>
</reference>
<dbReference type="GO" id="GO:0015627">
    <property type="term" value="C:type II protein secretion system complex"/>
    <property type="evidence" value="ECO:0007669"/>
    <property type="project" value="InterPro"/>
</dbReference>
<dbReference type="eggNOG" id="COG4970">
    <property type="taxonomic scope" value="Bacteria"/>
</dbReference>
<evidence type="ECO:0000256" key="5">
    <source>
        <dbReference type="ARBA" id="ARBA00022692"/>
    </source>
</evidence>
<organism evidence="10 11">
    <name type="scientific">Methylomirabilis oxygeniifera</name>
    <dbReference type="NCBI Taxonomy" id="671143"/>
    <lineage>
        <taxon>Bacteria</taxon>
        <taxon>Candidatus Methylomirabilota</taxon>
        <taxon>Candidatus Methylomirabilia</taxon>
        <taxon>Candidatus Methylomirabilales</taxon>
        <taxon>Candidatus Methylomirabilaceae</taxon>
        <taxon>Candidatus Methylomirabilis</taxon>
    </lineage>
</organism>
<evidence type="ECO:0000256" key="2">
    <source>
        <dbReference type="ARBA" id="ARBA00022475"/>
    </source>
</evidence>
<evidence type="ECO:0000313" key="11">
    <source>
        <dbReference type="Proteomes" id="UP000006898"/>
    </source>
</evidence>
<evidence type="ECO:0000256" key="8">
    <source>
        <dbReference type="SAM" id="Phobius"/>
    </source>
</evidence>
<keyword evidence="2" id="KW-1003">Cell membrane</keyword>
<accession>D5MMF7</accession>
<keyword evidence="6 8" id="KW-1133">Transmembrane helix</keyword>
<evidence type="ECO:0000256" key="4">
    <source>
        <dbReference type="ARBA" id="ARBA00022519"/>
    </source>
</evidence>
<dbReference type="SUPFAM" id="SSF54523">
    <property type="entry name" value="Pili subunits"/>
    <property type="match status" value="1"/>
</dbReference>
<feature type="domain" description="General secretion pathway GspH" evidence="9">
    <location>
        <begin position="49"/>
        <end position="151"/>
    </location>
</feature>
<dbReference type="AlphaFoldDB" id="D5MMF7"/>
<evidence type="ECO:0000256" key="7">
    <source>
        <dbReference type="ARBA" id="ARBA00023136"/>
    </source>
</evidence>
<keyword evidence="3" id="KW-0488">Methylation</keyword>
<feature type="transmembrane region" description="Helical" evidence="8">
    <location>
        <begin position="20"/>
        <end position="41"/>
    </location>
</feature>
<keyword evidence="7 8" id="KW-0472">Membrane</keyword>
<comment type="subcellular location">
    <subcellularLocation>
        <location evidence="1">Cell inner membrane</location>
        <topology evidence="1">Single-pass membrane protein</topology>
    </subcellularLocation>
</comment>
<dbReference type="GO" id="GO:0005886">
    <property type="term" value="C:plasma membrane"/>
    <property type="evidence" value="ECO:0007669"/>
    <property type="project" value="UniProtKB-SubCell"/>
</dbReference>
<protein>
    <submittedName>
        <fullName evidence="10">Putative Type IV pilus biogenesis protein</fullName>
    </submittedName>
</protein>
<sequence length="156" mass="16940">MVFRQSRVGGECGYTLVELMTALAVIGIVSMVATPLFMTFLRAMETRGASQELATVLQQARELAIARNTNYQINVNGNQLQFWDTSTNQAWVGPGTDNQGFRRLVNQAQLVDPPANPIIFNPLGTARGGTITVQNAQDNTSSLDVIVATSGRVRIN</sequence>
<evidence type="ECO:0000259" key="9">
    <source>
        <dbReference type="Pfam" id="PF12019"/>
    </source>
</evidence>
<keyword evidence="4" id="KW-0997">Cell inner membrane</keyword>
<dbReference type="GO" id="GO:0015628">
    <property type="term" value="P:protein secretion by the type II secretion system"/>
    <property type="evidence" value="ECO:0007669"/>
    <property type="project" value="InterPro"/>
</dbReference>
<dbReference type="Pfam" id="PF12019">
    <property type="entry name" value="GspH"/>
    <property type="match status" value="1"/>
</dbReference>
<dbReference type="HOGENOM" id="CLU_1683365_0_0_0"/>
<evidence type="ECO:0000256" key="1">
    <source>
        <dbReference type="ARBA" id="ARBA00004377"/>
    </source>
</evidence>
<dbReference type="InterPro" id="IPR012902">
    <property type="entry name" value="N_methyl_site"/>
</dbReference>
<dbReference type="NCBIfam" id="TIGR02532">
    <property type="entry name" value="IV_pilin_GFxxxE"/>
    <property type="match status" value="1"/>
</dbReference>
<dbReference type="KEGG" id="mox:DAMO_3006"/>
<name>D5MMF7_METO1</name>
<gene>
    <name evidence="10" type="ORF">DAMO_3006</name>
</gene>